<evidence type="ECO:0000256" key="8">
    <source>
        <dbReference type="HAMAP-Rule" id="MF_01895"/>
    </source>
</evidence>
<keyword evidence="6 8" id="KW-0269">Exonuclease</keyword>
<evidence type="ECO:0000256" key="5">
    <source>
        <dbReference type="ARBA" id="ARBA00022801"/>
    </source>
</evidence>
<evidence type="ECO:0000256" key="7">
    <source>
        <dbReference type="ARBA" id="ARBA00022884"/>
    </source>
</evidence>
<dbReference type="SUPFAM" id="SSF50249">
    <property type="entry name" value="Nucleic acid-binding proteins"/>
    <property type="match status" value="4"/>
</dbReference>
<dbReference type="Proteomes" id="UP001149719">
    <property type="component" value="Unassembled WGS sequence"/>
</dbReference>
<accession>A0ABT4JPU6</accession>
<reference evidence="10" key="1">
    <citation type="submission" date="2022-12" db="EMBL/GenBank/DDBJ databases">
        <title>Marinomonas 15G1-11 sp. nov, isolated from marine algae.</title>
        <authorList>
            <person name="Butt M."/>
            <person name="Choi D.G."/>
            <person name="Kim J.M."/>
            <person name="Lee J.K."/>
            <person name="Baek J.H."/>
            <person name="Jeon C.O."/>
        </authorList>
    </citation>
    <scope>NUCLEOTIDE SEQUENCE</scope>
    <source>
        <strain evidence="10">15G1-11</strain>
    </source>
</reference>
<dbReference type="RefSeq" id="WP_269122238.1">
    <property type="nucleotide sequence ID" value="NZ_JAPUBN010000006.1"/>
</dbReference>
<comment type="function">
    <text evidence="8">3'-5' exoribonuclease that releases 5'-nucleoside monophosphates and is involved in maturation of structured RNAs.</text>
</comment>
<dbReference type="Gene3D" id="2.40.50.140">
    <property type="entry name" value="Nucleic acid-binding proteins"/>
    <property type="match status" value="2"/>
</dbReference>
<dbReference type="SMART" id="SM00316">
    <property type="entry name" value="S1"/>
    <property type="match status" value="1"/>
</dbReference>
<dbReference type="InterPro" id="IPR011805">
    <property type="entry name" value="RNase_R"/>
</dbReference>
<dbReference type="Pfam" id="PF00773">
    <property type="entry name" value="RNB"/>
    <property type="match status" value="1"/>
</dbReference>
<dbReference type="InterPro" id="IPR004476">
    <property type="entry name" value="RNase_II/RNase_R"/>
</dbReference>
<keyword evidence="4 8" id="KW-0540">Nuclease</keyword>
<dbReference type="EC" id="3.1.13.1" evidence="8"/>
<dbReference type="InterPro" id="IPR013223">
    <property type="entry name" value="RNase_B_OB_dom"/>
</dbReference>
<gene>
    <name evidence="8 10" type="primary">rnr</name>
    <name evidence="10" type="ORF">O1D97_01695</name>
</gene>
<dbReference type="EMBL" id="JAPUBN010000006">
    <property type="protein sequence ID" value="MCZ2720388.1"/>
    <property type="molecule type" value="Genomic_DNA"/>
</dbReference>
<comment type="catalytic activity">
    <reaction evidence="1 8">
        <text>Exonucleolytic cleavage in the 3'- to 5'-direction to yield nucleoside 5'-phosphates.</text>
        <dbReference type="EC" id="3.1.13.1"/>
    </reaction>
</comment>
<comment type="caution">
    <text evidence="10">The sequence shown here is derived from an EMBL/GenBank/DDBJ whole genome shotgun (WGS) entry which is preliminary data.</text>
</comment>
<evidence type="ECO:0000256" key="1">
    <source>
        <dbReference type="ARBA" id="ARBA00001849"/>
    </source>
</evidence>
<dbReference type="PROSITE" id="PS01175">
    <property type="entry name" value="RIBONUCLEASE_II"/>
    <property type="match status" value="1"/>
</dbReference>
<keyword evidence="3 8" id="KW-0963">Cytoplasm</keyword>
<keyword evidence="7 8" id="KW-0694">RNA-binding</keyword>
<dbReference type="NCBIfam" id="TIGR00358">
    <property type="entry name" value="3_prime_RNase"/>
    <property type="match status" value="1"/>
</dbReference>
<dbReference type="InterPro" id="IPR022966">
    <property type="entry name" value="RNase_II/R_CS"/>
</dbReference>
<dbReference type="InterPro" id="IPR011129">
    <property type="entry name" value="CSD"/>
</dbReference>
<proteinExistence type="inferred from homology"/>
<dbReference type="Pfam" id="PF17876">
    <property type="entry name" value="CSD2"/>
    <property type="match status" value="1"/>
</dbReference>
<dbReference type="InterPro" id="IPR003029">
    <property type="entry name" value="S1_domain"/>
</dbReference>
<keyword evidence="11" id="KW-1185">Reference proteome</keyword>
<evidence type="ECO:0000313" key="11">
    <source>
        <dbReference type="Proteomes" id="UP001149719"/>
    </source>
</evidence>
<dbReference type="Pfam" id="PF08206">
    <property type="entry name" value="OB_RNB"/>
    <property type="match status" value="1"/>
</dbReference>
<comment type="subcellular location">
    <subcellularLocation>
        <location evidence="2 8">Cytoplasm</location>
    </subcellularLocation>
</comment>
<evidence type="ECO:0000313" key="10">
    <source>
        <dbReference type="EMBL" id="MCZ2720388.1"/>
    </source>
</evidence>
<organism evidence="10 11">
    <name type="scientific">Marinomonas phaeophyticola</name>
    <dbReference type="NCBI Taxonomy" id="3004091"/>
    <lineage>
        <taxon>Bacteria</taxon>
        <taxon>Pseudomonadati</taxon>
        <taxon>Pseudomonadota</taxon>
        <taxon>Gammaproteobacteria</taxon>
        <taxon>Oceanospirillales</taxon>
        <taxon>Oceanospirillaceae</taxon>
        <taxon>Marinomonas</taxon>
    </lineage>
</organism>
<evidence type="ECO:0000256" key="3">
    <source>
        <dbReference type="ARBA" id="ARBA00022490"/>
    </source>
</evidence>
<dbReference type="Pfam" id="PF00575">
    <property type="entry name" value="S1"/>
    <property type="match status" value="1"/>
</dbReference>
<dbReference type="InterPro" id="IPR050180">
    <property type="entry name" value="RNR_Ribonuclease"/>
</dbReference>
<dbReference type="InterPro" id="IPR012340">
    <property type="entry name" value="NA-bd_OB-fold"/>
</dbReference>
<name>A0ABT4JPU6_9GAMM</name>
<dbReference type="Pfam" id="PF08461">
    <property type="entry name" value="WHD_RNase_R"/>
    <property type="match status" value="1"/>
</dbReference>
<dbReference type="CDD" id="cd04471">
    <property type="entry name" value="S1_RNase_R"/>
    <property type="match status" value="1"/>
</dbReference>
<feature type="domain" description="S1 motif" evidence="9">
    <location>
        <begin position="661"/>
        <end position="740"/>
    </location>
</feature>
<dbReference type="SMART" id="SM00955">
    <property type="entry name" value="RNB"/>
    <property type="match status" value="1"/>
</dbReference>
<sequence length="745" mass="83573">MNSSVQSSSIHPYDNPIPGREFILSLFGKMKKQLDREQIARALDLKSPDQKEALRRRLRAMERDGQLIFNQRKSYQLITQEQLVSGKISIHPDGFGFVSHSKTEKDLFLTKNQLTHVFDGDLVQVLIEQEGGKHSYNKLIKVIERNTTHIVGLLKRQGKEFVLIPDNNQIPQKILVDDRTLLAENVGLYVNTLITHYPSYQHATKVRVTELLGLPNSSGLETKLALRRHGISDQWSNTVIEQAQSLGNSVLNKDKAARVDYRHLPFVTIDGADAKDFDDAVYCERQEDGNWRLLVAIADVSHYVKPNDALDCEAQERATSIYCPGLVIPMLPEALSNGLCSLKPNEDRLALVCEMTINTDGIVTKSAFSEGLIHSHARLTYDQAYALVAKARSKVTQKLIESTPEIMPHVKNLHTLYKTLMSARKLRGAIEFETRELKLNLNKHSKIASIHTVKRNDAHRMIEEFMLCANVATAQFLDKHKIPGLFRIHAGPQIKKLTVLRALLADKGLQLGGGDKPTAHHYNELLTKIANHSDVSAIRTLLLRSQSQAEYSANNQGHFGLAYEAYAHFTSPIRRYPDLITHRAIRAKINAKGTNGLSKVLRYLKLDRLSSQSLPKKTYPYDVNAIDKLSAHCSVQSRQANHISREVEHALKCNYMSKFVGESFDATVSGVTRFGFFVELNSTGAEGLVPVSSFSQGEFEYDASTQKWINGTQKFSLGDKVNVALKAVDARLRKMEFSLTATTSL</sequence>
<keyword evidence="5 8" id="KW-0378">Hydrolase</keyword>
<comment type="similarity">
    <text evidence="8">Belongs to the RNR ribonuclease family. RNase R subfamily.</text>
</comment>
<dbReference type="SMART" id="SM00357">
    <property type="entry name" value="CSP"/>
    <property type="match status" value="1"/>
</dbReference>
<dbReference type="PANTHER" id="PTHR23355">
    <property type="entry name" value="RIBONUCLEASE"/>
    <property type="match status" value="1"/>
</dbReference>
<dbReference type="HAMAP" id="MF_01895">
    <property type="entry name" value="RNase_R"/>
    <property type="match status" value="1"/>
</dbReference>
<protein>
    <recommendedName>
        <fullName evidence="8">Ribonuclease R</fullName>
        <shortName evidence="8">RNase R</shortName>
        <ecNumber evidence="8">3.1.13.1</ecNumber>
    </recommendedName>
</protein>
<dbReference type="InterPro" id="IPR001900">
    <property type="entry name" value="RNase_II/R"/>
</dbReference>
<evidence type="ECO:0000256" key="4">
    <source>
        <dbReference type="ARBA" id="ARBA00022722"/>
    </source>
</evidence>
<dbReference type="InterPro" id="IPR040476">
    <property type="entry name" value="CSD2"/>
</dbReference>
<dbReference type="PANTHER" id="PTHR23355:SF9">
    <property type="entry name" value="DIS3-LIKE EXONUCLEASE 2"/>
    <property type="match status" value="1"/>
</dbReference>
<dbReference type="InterPro" id="IPR013668">
    <property type="entry name" value="RNase_R_HTH_12"/>
</dbReference>
<dbReference type="NCBIfam" id="TIGR02063">
    <property type="entry name" value="RNase_R"/>
    <property type="match status" value="1"/>
</dbReference>
<evidence type="ECO:0000256" key="2">
    <source>
        <dbReference type="ARBA" id="ARBA00004496"/>
    </source>
</evidence>
<evidence type="ECO:0000259" key="9">
    <source>
        <dbReference type="PROSITE" id="PS50126"/>
    </source>
</evidence>
<evidence type="ECO:0000256" key="6">
    <source>
        <dbReference type="ARBA" id="ARBA00022839"/>
    </source>
</evidence>
<dbReference type="PROSITE" id="PS50126">
    <property type="entry name" value="S1"/>
    <property type="match status" value="1"/>
</dbReference>